<dbReference type="EMBL" id="KQ423766">
    <property type="protein sequence ID" value="KOF72225.1"/>
    <property type="molecule type" value="Genomic_DNA"/>
</dbReference>
<reference evidence="2" key="1">
    <citation type="submission" date="2015-07" db="EMBL/GenBank/DDBJ databases">
        <title>MeaNS - Measles Nucleotide Surveillance Program.</title>
        <authorList>
            <person name="Tran T."/>
            <person name="Druce J."/>
        </authorList>
    </citation>
    <scope>NUCLEOTIDE SEQUENCE</scope>
    <source>
        <strain evidence="2">UCB-OBI-ISO-001</strain>
        <tissue evidence="2">Gonad</tissue>
    </source>
</reference>
<keyword evidence="1" id="KW-0732">Signal</keyword>
<feature type="signal peptide" evidence="1">
    <location>
        <begin position="1"/>
        <end position="18"/>
    </location>
</feature>
<organism evidence="2">
    <name type="scientific">Octopus bimaculoides</name>
    <name type="common">California two-spotted octopus</name>
    <dbReference type="NCBI Taxonomy" id="37653"/>
    <lineage>
        <taxon>Eukaryota</taxon>
        <taxon>Metazoa</taxon>
        <taxon>Spiralia</taxon>
        <taxon>Lophotrochozoa</taxon>
        <taxon>Mollusca</taxon>
        <taxon>Cephalopoda</taxon>
        <taxon>Coleoidea</taxon>
        <taxon>Octopodiformes</taxon>
        <taxon>Octopoda</taxon>
        <taxon>Incirrata</taxon>
        <taxon>Octopodidae</taxon>
        <taxon>Octopus</taxon>
    </lineage>
</organism>
<dbReference type="AlphaFoldDB" id="A0A0L8G6M4"/>
<name>A0A0L8G6M4_OCTBM</name>
<proteinExistence type="predicted"/>
<evidence type="ECO:0000256" key="1">
    <source>
        <dbReference type="SAM" id="SignalP"/>
    </source>
</evidence>
<evidence type="ECO:0008006" key="3">
    <source>
        <dbReference type="Google" id="ProtNLM"/>
    </source>
</evidence>
<sequence length="80" mass="8765">MLLFGSLLTSDFVVIASACSSLQLLPSPEPRLLSSLSLSLHHHSFTSITSSEYKANTFFDISLSSCGHRNNNLVVLRLLE</sequence>
<evidence type="ECO:0000313" key="2">
    <source>
        <dbReference type="EMBL" id="KOF72225.1"/>
    </source>
</evidence>
<accession>A0A0L8G6M4</accession>
<gene>
    <name evidence="2" type="ORF">OCBIM_22039815mg</name>
</gene>
<feature type="chain" id="PRO_5005582768" description="Secreted protein" evidence="1">
    <location>
        <begin position="19"/>
        <end position="80"/>
    </location>
</feature>
<protein>
    <recommendedName>
        <fullName evidence="3">Secreted protein</fullName>
    </recommendedName>
</protein>